<keyword evidence="1" id="KW-1133">Transmembrane helix</keyword>
<gene>
    <name evidence="3" type="ORF">A2858_04075</name>
</gene>
<organism evidence="3 4">
    <name type="scientific">Candidatus Daviesbacteria bacterium RIFCSPHIGHO2_01_FULL_36_37</name>
    <dbReference type="NCBI Taxonomy" id="1797758"/>
    <lineage>
        <taxon>Bacteria</taxon>
        <taxon>Candidatus Daviesiibacteriota</taxon>
    </lineage>
</organism>
<feature type="transmembrane region" description="Helical" evidence="1">
    <location>
        <begin position="7"/>
        <end position="25"/>
    </location>
</feature>
<dbReference type="PANTHER" id="PTHR14969:SF13">
    <property type="entry name" value="AT30094P"/>
    <property type="match status" value="1"/>
</dbReference>
<dbReference type="STRING" id="1797758.A2858_04075"/>
<feature type="transmembrane region" description="Helical" evidence="1">
    <location>
        <begin position="190"/>
        <end position="210"/>
    </location>
</feature>
<evidence type="ECO:0000259" key="2">
    <source>
        <dbReference type="SMART" id="SM00014"/>
    </source>
</evidence>
<dbReference type="EMBL" id="MFCL01000012">
    <property type="protein sequence ID" value="OGE16770.1"/>
    <property type="molecule type" value="Genomic_DNA"/>
</dbReference>
<feature type="domain" description="Phosphatidic acid phosphatase type 2/haloperoxidase" evidence="2">
    <location>
        <begin position="88"/>
        <end position="207"/>
    </location>
</feature>
<dbReference type="SUPFAM" id="SSF48317">
    <property type="entry name" value="Acid phosphatase/Vanadium-dependent haloperoxidase"/>
    <property type="match status" value="1"/>
</dbReference>
<comment type="caution">
    <text evidence="3">The sequence shown here is derived from an EMBL/GenBank/DDBJ whole genome shotgun (WGS) entry which is preliminary data.</text>
</comment>
<feature type="transmembrane region" description="Helical" evidence="1">
    <location>
        <begin position="54"/>
        <end position="79"/>
    </location>
</feature>
<keyword evidence="1" id="KW-0472">Membrane</keyword>
<evidence type="ECO:0000313" key="3">
    <source>
        <dbReference type="EMBL" id="OGE16770.1"/>
    </source>
</evidence>
<dbReference type="InterPro" id="IPR036938">
    <property type="entry name" value="PAP2/HPO_sf"/>
</dbReference>
<dbReference type="AlphaFoldDB" id="A0A1F5IK91"/>
<accession>A0A1F5IK91</accession>
<feature type="transmembrane region" description="Helical" evidence="1">
    <location>
        <begin position="86"/>
        <end position="107"/>
    </location>
</feature>
<dbReference type="PANTHER" id="PTHR14969">
    <property type="entry name" value="SPHINGOSINE-1-PHOSPHATE PHOSPHOHYDROLASE"/>
    <property type="match status" value="1"/>
</dbReference>
<feature type="transmembrane region" description="Helical" evidence="1">
    <location>
        <begin position="163"/>
        <end position="184"/>
    </location>
</feature>
<dbReference type="InterPro" id="IPR000326">
    <property type="entry name" value="PAP2/HPO"/>
</dbReference>
<dbReference type="Gene3D" id="1.20.144.10">
    <property type="entry name" value="Phosphatidic acid phosphatase type 2/haloperoxidase"/>
    <property type="match status" value="1"/>
</dbReference>
<name>A0A1F5IK91_9BACT</name>
<feature type="transmembrane region" description="Helical" evidence="1">
    <location>
        <begin position="139"/>
        <end position="156"/>
    </location>
</feature>
<dbReference type="Pfam" id="PF01569">
    <property type="entry name" value="PAP2"/>
    <property type="match status" value="1"/>
</dbReference>
<keyword evidence="1" id="KW-0812">Transmembrane</keyword>
<sequence>MLKSKKFLLLISMLLFAFFIFYSYLVSKELFTQHDFDTTVRFQDKIPRRFDYSFSVFSIIGSLEITGVIWLIIFFYLLIKKYWLTALSLFLLPLALLMELFGKVFLYHPGPPFFMYRGVIKFDFPSHFIQTDYSYPSGHVTRTAFLIVFLMTYIYLKSSLKKGLFSIILLSCFLLTMLISRIYLGEHWTTDVIGGFLVGSSFGILSAVTLPPKSGGKLQDQIKLHSARY</sequence>
<evidence type="ECO:0000256" key="1">
    <source>
        <dbReference type="SAM" id="Phobius"/>
    </source>
</evidence>
<evidence type="ECO:0000313" key="4">
    <source>
        <dbReference type="Proteomes" id="UP000178457"/>
    </source>
</evidence>
<proteinExistence type="predicted"/>
<protein>
    <recommendedName>
        <fullName evidence="2">Phosphatidic acid phosphatase type 2/haloperoxidase domain-containing protein</fullName>
    </recommendedName>
</protein>
<reference evidence="3 4" key="1">
    <citation type="journal article" date="2016" name="Nat. Commun.">
        <title>Thousands of microbial genomes shed light on interconnected biogeochemical processes in an aquifer system.</title>
        <authorList>
            <person name="Anantharaman K."/>
            <person name="Brown C.T."/>
            <person name="Hug L.A."/>
            <person name="Sharon I."/>
            <person name="Castelle C.J."/>
            <person name="Probst A.J."/>
            <person name="Thomas B.C."/>
            <person name="Singh A."/>
            <person name="Wilkins M.J."/>
            <person name="Karaoz U."/>
            <person name="Brodie E.L."/>
            <person name="Williams K.H."/>
            <person name="Hubbard S.S."/>
            <person name="Banfield J.F."/>
        </authorList>
    </citation>
    <scope>NUCLEOTIDE SEQUENCE [LARGE SCALE GENOMIC DNA]</scope>
</reference>
<dbReference type="Proteomes" id="UP000178457">
    <property type="component" value="Unassembled WGS sequence"/>
</dbReference>
<dbReference type="SMART" id="SM00014">
    <property type="entry name" value="acidPPc"/>
    <property type="match status" value="1"/>
</dbReference>